<evidence type="ECO:0000256" key="1">
    <source>
        <dbReference type="SAM" id="Phobius"/>
    </source>
</evidence>
<feature type="transmembrane region" description="Helical" evidence="1">
    <location>
        <begin position="26"/>
        <end position="45"/>
    </location>
</feature>
<keyword evidence="1" id="KW-1133">Transmembrane helix</keyword>
<reference evidence="2" key="2">
    <citation type="submission" date="2025-05" db="UniProtKB">
        <authorList>
            <consortium name="EnsemblMetazoa"/>
        </authorList>
    </citation>
    <scope>IDENTIFICATION</scope>
</reference>
<evidence type="ECO:0000313" key="4">
    <source>
        <dbReference type="RefSeq" id="XP_028135437.1"/>
    </source>
</evidence>
<dbReference type="RefSeq" id="XP_028135437.1">
    <property type="nucleotide sequence ID" value="XM_028279636.1"/>
</dbReference>
<keyword evidence="1" id="KW-0472">Membrane</keyword>
<dbReference type="GeneID" id="114330312"/>
<dbReference type="KEGG" id="dvv:114330312"/>
<keyword evidence="1" id="KW-0812">Transmembrane</keyword>
<evidence type="ECO:0000313" key="3">
    <source>
        <dbReference type="Proteomes" id="UP001652700"/>
    </source>
</evidence>
<evidence type="ECO:0000313" key="2">
    <source>
        <dbReference type="EnsemblMetazoa" id="XP_028135437.1"/>
    </source>
</evidence>
<feature type="transmembrane region" description="Helical" evidence="1">
    <location>
        <begin position="51"/>
        <end position="74"/>
    </location>
</feature>
<name>A0A6P7FK87_DIAVI</name>
<gene>
    <name evidence="4" type="primary">LOC114330312</name>
</gene>
<dbReference type="InParanoid" id="A0A6P7FK87"/>
<proteinExistence type="predicted"/>
<organism evidence="4">
    <name type="scientific">Diabrotica virgifera virgifera</name>
    <name type="common">western corn rootworm</name>
    <dbReference type="NCBI Taxonomy" id="50390"/>
    <lineage>
        <taxon>Eukaryota</taxon>
        <taxon>Metazoa</taxon>
        <taxon>Ecdysozoa</taxon>
        <taxon>Arthropoda</taxon>
        <taxon>Hexapoda</taxon>
        <taxon>Insecta</taxon>
        <taxon>Pterygota</taxon>
        <taxon>Neoptera</taxon>
        <taxon>Endopterygota</taxon>
        <taxon>Coleoptera</taxon>
        <taxon>Polyphaga</taxon>
        <taxon>Cucujiformia</taxon>
        <taxon>Chrysomeloidea</taxon>
        <taxon>Chrysomelidae</taxon>
        <taxon>Galerucinae</taxon>
        <taxon>Diabroticina</taxon>
        <taxon>Diabroticites</taxon>
        <taxon>Diabrotica</taxon>
    </lineage>
</organism>
<reference evidence="4" key="1">
    <citation type="submission" date="2025-04" db="UniProtKB">
        <authorList>
            <consortium name="RefSeq"/>
        </authorList>
    </citation>
    <scope>IDENTIFICATION</scope>
    <source>
        <tissue evidence="4">Whole insect</tissue>
    </source>
</reference>
<protein>
    <submittedName>
        <fullName evidence="4">Uncharacterized protein LOC114330312</fullName>
    </submittedName>
</protein>
<accession>A0A6P7FK87</accession>
<sequence length="122" mass="13412">MLQSKEEITALCCSLVIENELKGIKVAISIIPPILGILAGGYYGSVLLSSILLGILMGFLVGFIFYLLLMVILYQRSLQLVTDVVKSNLDPGTTQKLVCQITGVNINQKNRSVFQRALNLKR</sequence>
<dbReference type="Proteomes" id="UP001652700">
    <property type="component" value="Unplaced"/>
</dbReference>
<dbReference type="AlphaFoldDB" id="A0A6P7FK87"/>
<dbReference type="EnsemblMetazoa" id="XM_028279636.2">
    <property type="protein sequence ID" value="XP_028135437.1"/>
    <property type="gene ID" value="LOC114330312"/>
</dbReference>
<keyword evidence="3" id="KW-1185">Reference proteome</keyword>